<evidence type="ECO:0000313" key="3">
    <source>
        <dbReference type="Proteomes" id="UP000076744"/>
    </source>
</evidence>
<organism evidence="2 3">
    <name type="scientific">Cordyceps fumosorosea (strain ARSEF 2679)</name>
    <name type="common">Isaria fumosorosea</name>
    <dbReference type="NCBI Taxonomy" id="1081104"/>
    <lineage>
        <taxon>Eukaryota</taxon>
        <taxon>Fungi</taxon>
        <taxon>Dikarya</taxon>
        <taxon>Ascomycota</taxon>
        <taxon>Pezizomycotina</taxon>
        <taxon>Sordariomycetes</taxon>
        <taxon>Hypocreomycetidae</taxon>
        <taxon>Hypocreales</taxon>
        <taxon>Cordycipitaceae</taxon>
        <taxon>Cordyceps</taxon>
    </lineage>
</organism>
<evidence type="ECO:0000313" key="2">
    <source>
        <dbReference type="EMBL" id="OAA58222.1"/>
    </source>
</evidence>
<protein>
    <recommendedName>
        <fullName evidence="1">DUF6546 domain-containing protein</fullName>
    </recommendedName>
</protein>
<dbReference type="EMBL" id="AZHB01000018">
    <property type="protein sequence ID" value="OAA58222.1"/>
    <property type="molecule type" value="Genomic_DNA"/>
</dbReference>
<evidence type="ECO:0000259" key="1">
    <source>
        <dbReference type="Pfam" id="PF20183"/>
    </source>
</evidence>
<feature type="domain" description="DUF6546" evidence="1">
    <location>
        <begin position="80"/>
        <end position="288"/>
    </location>
</feature>
<dbReference type="AlphaFoldDB" id="A0A167R2V2"/>
<reference evidence="2 3" key="1">
    <citation type="journal article" date="2016" name="Genome Biol. Evol.">
        <title>Divergent and convergent evolution of fungal pathogenicity.</title>
        <authorList>
            <person name="Shang Y."/>
            <person name="Xiao G."/>
            <person name="Zheng P."/>
            <person name="Cen K."/>
            <person name="Zhan S."/>
            <person name="Wang C."/>
        </authorList>
    </citation>
    <scope>NUCLEOTIDE SEQUENCE [LARGE SCALE GENOMIC DNA]</scope>
    <source>
        <strain evidence="2 3">ARSEF 2679</strain>
    </source>
</reference>
<dbReference type="Pfam" id="PF20183">
    <property type="entry name" value="DUF6546"/>
    <property type="match status" value="1"/>
</dbReference>
<comment type="caution">
    <text evidence="2">The sequence shown here is derived from an EMBL/GenBank/DDBJ whole genome shotgun (WGS) entry which is preliminary data.</text>
</comment>
<dbReference type="OrthoDB" id="4802432at2759"/>
<name>A0A167R2V2_CORFA</name>
<keyword evidence="3" id="KW-1185">Reference proteome</keyword>
<dbReference type="InterPro" id="IPR046676">
    <property type="entry name" value="DUF6546"/>
</dbReference>
<dbReference type="RefSeq" id="XP_018702405.1">
    <property type="nucleotide sequence ID" value="XM_018850365.1"/>
</dbReference>
<dbReference type="Proteomes" id="UP000076744">
    <property type="component" value="Unassembled WGS sequence"/>
</dbReference>
<sequence length="305" mass="34249">MLSGTIYTATRPLSPLLESWKSTVLDTTTASTAGEMDNSHVPMECFQSLTLRELWNVKSAVLNYYGQFQLSLLYQSGILSLPSTAKNLVLFEDFNEDYSRIITTDPETADWSYRPGLHRTPSPLVADVLVSLVQIEKLAASYLVDAYDFFLCAGHRTSFWWRLSSLYLTSPHLVPETDRRCIDFILTLAGCVAERMPVLDTMVIWYGAKGVASEFRYEVTAKGRHASVRWRGTFDHPLATDTLKAWQRVARLRGAELTEKESVLLKAGEVYSHGAAIAELGLGGHVIHPVSLEQICGETSRYWFK</sequence>
<accession>A0A167R2V2</accession>
<proteinExistence type="predicted"/>
<gene>
    <name evidence="2" type="ORF">ISF_06761</name>
</gene>
<dbReference type="GeneID" id="30023053"/>